<evidence type="ECO:0000256" key="7">
    <source>
        <dbReference type="ARBA" id="ARBA00022734"/>
    </source>
</evidence>
<dbReference type="InterPro" id="IPR008979">
    <property type="entry name" value="Galactose-bd-like_sf"/>
</dbReference>
<evidence type="ECO:0000256" key="5">
    <source>
        <dbReference type="ARBA" id="ARBA00022525"/>
    </source>
</evidence>
<keyword evidence="9" id="KW-1015">Disulfide bond</keyword>
<dbReference type="GO" id="GO:0005576">
    <property type="term" value="C:extracellular region"/>
    <property type="evidence" value="ECO:0007669"/>
    <property type="project" value="UniProtKB-SubCell"/>
</dbReference>
<reference evidence="12" key="1">
    <citation type="submission" date="2025-08" db="UniProtKB">
        <authorList>
            <consortium name="RefSeq"/>
        </authorList>
    </citation>
    <scope>IDENTIFICATION</scope>
    <source>
        <strain evidence="12">J_2021</strain>
        <tissue evidence="12">Erythrocytes</tissue>
    </source>
</reference>
<keyword evidence="6" id="KW-0479">Metal-binding</keyword>
<organism evidence="11 12">
    <name type="scientific">Xenopus laevis</name>
    <name type="common">African clawed frog</name>
    <dbReference type="NCBI Taxonomy" id="8355"/>
    <lineage>
        <taxon>Eukaryota</taxon>
        <taxon>Metazoa</taxon>
        <taxon>Chordata</taxon>
        <taxon>Craniata</taxon>
        <taxon>Vertebrata</taxon>
        <taxon>Euteleostomi</taxon>
        <taxon>Amphibia</taxon>
        <taxon>Batrachia</taxon>
        <taxon>Anura</taxon>
        <taxon>Pipoidea</taxon>
        <taxon>Pipidae</taxon>
        <taxon>Xenopodinae</taxon>
        <taxon>Xenopus</taxon>
        <taxon>Xenopus</taxon>
    </lineage>
</organism>
<comment type="subunit">
    <text evidence="4">Homotrimer.</text>
</comment>
<dbReference type="AlphaFoldDB" id="A0A8J1KS35"/>
<feature type="domain" description="Fucolectin tachylectin-4 pentraxin-1" evidence="10">
    <location>
        <begin position="86"/>
        <end position="235"/>
    </location>
</feature>
<evidence type="ECO:0000256" key="6">
    <source>
        <dbReference type="ARBA" id="ARBA00022723"/>
    </source>
</evidence>
<evidence type="ECO:0000256" key="9">
    <source>
        <dbReference type="ARBA" id="ARBA00023157"/>
    </source>
</evidence>
<keyword evidence="5" id="KW-0964">Secreted</keyword>
<evidence type="ECO:0000256" key="8">
    <source>
        <dbReference type="ARBA" id="ARBA00022837"/>
    </source>
</evidence>
<dbReference type="GeneID" id="108716283"/>
<evidence type="ECO:0000313" key="11">
    <source>
        <dbReference type="Proteomes" id="UP000186698"/>
    </source>
</evidence>
<dbReference type="Pfam" id="PF22633">
    <property type="entry name" value="F5_F8_type_C_2"/>
    <property type="match status" value="1"/>
</dbReference>
<accession>A0A8J1KS35</accession>
<dbReference type="KEGG" id="xla:108716283"/>
<dbReference type="PANTHER" id="PTHR45713">
    <property type="entry name" value="FTP DOMAIN-CONTAINING PROTEIN"/>
    <property type="match status" value="1"/>
</dbReference>
<dbReference type="InterPro" id="IPR051941">
    <property type="entry name" value="BG_Antigen-Binding_Lectin"/>
</dbReference>
<evidence type="ECO:0000259" key="10">
    <source>
        <dbReference type="SMART" id="SM00607"/>
    </source>
</evidence>
<proteinExistence type="inferred from homology"/>
<dbReference type="GO" id="GO:0010185">
    <property type="term" value="P:regulation of cellular defense response"/>
    <property type="evidence" value="ECO:0007669"/>
    <property type="project" value="UniProtKB-ARBA"/>
</dbReference>
<evidence type="ECO:0000313" key="12">
    <source>
        <dbReference type="RefSeq" id="XP_041419573.1"/>
    </source>
</evidence>
<gene>
    <name evidence="12" type="primary">LOC108716283</name>
</gene>
<dbReference type="SMART" id="SM00607">
    <property type="entry name" value="FTP"/>
    <property type="match status" value="1"/>
</dbReference>
<dbReference type="Gene3D" id="2.60.120.260">
    <property type="entry name" value="Galactose-binding domain-like"/>
    <property type="match status" value="1"/>
</dbReference>
<dbReference type="SUPFAM" id="SSF49785">
    <property type="entry name" value="Galactose-binding domain-like"/>
    <property type="match status" value="1"/>
</dbReference>
<protein>
    <submittedName>
        <fullName evidence="12">Fucolectin</fullName>
    </submittedName>
</protein>
<dbReference type="RefSeq" id="XP_041419573.1">
    <property type="nucleotide sequence ID" value="XM_041563639.1"/>
</dbReference>
<evidence type="ECO:0000256" key="4">
    <source>
        <dbReference type="ARBA" id="ARBA00011233"/>
    </source>
</evidence>
<keyword evidence="11" id="KW-1185">Reference proteome</keyword>
<evidence type="ECO:0000256" key="1">
    <source>
        <dbReference type="ARBA" id="ARBA00002219"/>
    </source>
</evidence>
<dbReference type="GO" id="GO:0046872">
    <property type="term" value="F:metal ion binding"/>
    <property type="evidence" value="ECO:0007669"/>
    <property type="project" value="UniProtKB-KW"/>
</dbReference>
<evidence type="ECO:0000256" key="3">
    <source>
        <dbReference type="ARBA" id="ARBA00010147"/>
    </source>
</evidence>
<comment type="function">
    <text evidence="1">Acts as a defensive agent. Recognizes blood group fucosylated oligosaccharides including A, B, H and Lewis B-type antigens. Does not recognize Lewis A antigen and has low affinity for monovalent haptens.</text>
</comment>
<dbReference type="InterPro" id="IPR006585">
    <property type="entry name" value="FTP1"/>
</dbReference>
<comment type="subcellular location">
    <subcellularLocation>
        <location evidence="2">Secreted</location>
    </subcellularLocation>
</comment>
<sequence>MICIISLISGYVESYRWITTQPLYCPHTDEWNDKYIYKDWASPCPGHCSQRDSRRRNQSSRKMGFLLSACLVCMVSCIAAQNNNPTDNLALRGRATQSSTFYNYVYGYLAAAINAIDGNMDTNFYHGSCSYTNNDMSPWWRVDLLKPHKISQIVVTNRGDCCGDLIDGAQILVGDSLENNGNNNPSCAEINYLPNGETQFFECNGMVGRYVNIIIPGKETYLTLCEVQVFGEPVSKKPSCS</sequence>
<dbReference type="GO" id="GO:0042806">
    <property type="term" value="F:fucose binding"/>
    <property type="evidence" value="ECO:0007669"/>
    <property type="project" value="UniProtKB-ARBA"/>
</dbReference>
<keyword evidence="8" id="KW-0106">Calcium</keyword>
<keyword evidence="7" id="KW-0430">Lectin</keyword>
<evidence type="ECO:0000256" key="2">
    <source>
        <dbReference type="ARBA" id="ARBA00004613"/>
    </source>
</evidence>
<dbReference type="PANTHER" id="PTHR45713:SF8">
    <property type="entry name" value="SI:CH211-215K15.4"/>
    <property type="match status" value="1"/>
</dbReference>
<comment type="similarity">
    <text evidence="3">Belongs to the fucolectin family.</text>
</comment>
<dbReference type="Proteomes" id="UP000186698">
    <property type="component" value="Chromosome 5L"/>
</dbReference>
<name>A0A8J1KS35_XENLA</name>
<dbReference type="GO" id="GO:0001868">
    <property type="term" value="P:regulation of complement activation, lectin pathway"/>
    <property type="evidence" value="ECO:0007669"/>
    <property type="project" value="UniProtKB-ARBA"/>
</dbReference>
<dbReference type="OrthoDB" id="547680at2759"/>